<dbReference type="Pfam" id="PF00249">
    <property type="entry name" value="Myb_DNA-binding"/>
    <property type="match status" value="1"/>
</dbReference>
<keyword evidence="8" id="KW-1185">Reference proteome</keyword>
<sequence length="915" mass="101662">MKRHHPYGGYQDSQGGKGRRSSHGSGRNLPRGRAAAAAAAAAAADPRSNYGPYDGHIGNGYGYGYPTWGAMPIPPIPGPYSTMPLPTYHPDPEAERPEDSKPCRTLFVRNVAFEVNVDQFRERFEQFGEIKTWFDLIQRRGLLFVTYFDTRAAKRAKEEMHQQKFYGRALDVHYSLPKEEDQQQHCDRDKNQGTLFALVRNASQPLTDGVVHELFAAFGEICEIRPYKDKENTRFIEYWDSRACVAAHDKLNGSEFLGGELQLKFAWDLSTVSLVTDAKNRSEAKAAAEARAHSDRDNYTPGSVELSAQEAIASPATQAKITQSMTLPTGDRLEQAQKVQQRKLPRLMSEPNLTSESELSSVSHANSSRPTKSKWTEDETQALVEGCNKHGVGSWTQILSDAELLPRFSDRTPGDLKDRFRTYFPDSYHELYPNAKTHWGNQSRGKAPDGRSIFEKGKVKERRPFTEEEDRALMRGYKTYGSHWALIARDPAFKNQRRSTDVRDRFRNAFPDEYARAGYKPRSKAKSKSAKTKAAIQAREKFSPHASSPVPESEQMLHQMVGQRMSTPNDLPMTLNNSSAPGNTTDSVNSSPLFDRSLQMINGNNHYPFMHSQALLSPEMIHAVAQGIPMHRSNMFQFYDPIHPGPPEHESVASTMDAPRGNSAQNSTQPIQRSQSTHGTARPSYQRTRSMIHNKEAVENLLASTYFADQSSGQPRTWDALFSGAMVNGERQTQNFSLFPTHTSTPANEGYTLSATNDSSGTNNLEHFNLQGVAHNNPDPTRSLFAAAGIPAPPGLMASTLSSFVPMAPSELSAIDNSTAQDMAHKLTHNEQSGFHQNSNGYFPTHRPSFQHGGPDTSSGPDSGMLSAQLDYQNLFQSSLQATFPTHQTDSKDHSALATSSSHDPHSFSPVHPSQ</sequence>
<evidence type="ECO:0000313" key="7">
    <source>
        <dbReference type="EMBL" id="WFD42026.1"/>
    </source>
</evidence>
<dbReference type="GO" id="GO:0003723">
    <property type="term" value="F:RNA binding"/>
    <property type="evidence" value="ECO:0007669"/>
    <property type="project" value="UniProtKB-UniRule"/>
</dbReference>
<dbReference type="InterPro" id="IPR017930">
    <property type="entry name" value="Myb_dom"/>
</dbReference>
<dbReference type="AlphaFoldDB" id="A0AAF0F958"/>
<feature type="region of interest" description="Disordered" evidence="3">
    <location>
        <begin position="338"/>
        <end position="379"/>
    </location>
</feature>
<proteinExistence type="predicted"/>
<dbReference type="Gene3D" id="3.30.70.330">
    <property type="match status" value="2"/>
</dbReference>
<dbReference type="Proteomes" id="UP001214628">
    <property type="component" value="Chromosome 1"/>
</dbReference>
<dbReference type="PROSITE" id="PS50102">
    <property type="entry name" value="RRM"/>
    <property type="match status" value="2"/>
</dbReference>
<dbReference type="CDD" id="cd12276">
    <property type="entry name" value="RRM2_MEI2_EAR1_like"/>
    <property type="match status" value="1"/>
</dbReference>
<feature type="compositionally biased region" description="Polar residues" evidence="3">
    <location>
        <begin position="351"/>
        <end position="370"/>
    </location>
</feature>
<feature type="domain" description="HTH myb-type" evidence="6">
    <location>
        <begin position="457"/>
        <end position="514"/>
    </location>
</feature>
<feature type="domain" description="Myb-like" evidence="4">
    <location>
        <begin position="457"/>
        <end position="510"/>
    </location>
</feature>
<evidence type="ECO:0000313" key="8">
    <source>
        <dbReference type="Proteomes" id="UP001214628"/>
    </source>
</evidence>
<dbReference type="EMBL" id="CP118375">
    <property type="protein sequence ID" value="WFD42026.1"/>
    <property type="molecule type" value="Genomic_DNA"/>
</dbReference>
<dbReference type="Gene3D" id="1.10.10.60">
    <property type="entry name" value="Homeodomain-like"/>
    <property type="match status" value="1"/>
</dbReference>
<dbReference type="PROSITE" id="PS50090">
    <property type="entry name" value="MYB_LIKE"/>
    <property type="match status" value="2"/>
</dbReference>
<feature type="region of interest" description="Disordered" evidence="3">
    <location>
        <begin position="886"/>
        <end position="915"/>
    </location>
</feature>
<dbReference type="InterPro" id="IPR012677">
    <property type="entry name" value="Nucleotide-bd_a/b_plait_sf"/>
</dbReference>
<keyword evidence="1 2" id="KW-0694">RNA-binding</keyword>
<evidence type="ECO:0000256" key="1">
    <source>
        <dbReference type="ARBA" id="ARBA00022884"/>
    </source>
</evidence>
<feature type="compositionally biased region" description="Low complexity" evidence="3">
    <location>
        <begin position="853"/>
        <end position="864"/>
    </location>
</feature>
<dbReference type="CDD" id="cd11660">
    <property type="entry name" value="SANT_TRF"/>
    <property type="match status" value="2"/>
</dbReference>
<evidence type="ECO:0000259" key="4">
    <source>
        <dbReference type="PROSITE" id="PS50090"/>
    </source>
</evidence>
<evidence type="ECO:0000256" key="3">
    <source>
        <dbReference type="SAM" id="MobiDB-lite"/>
    </source>
</evidence>
<dbReference type="InterPro" id="IPR035979">
    <property type="entry name" value="RBD_domain_sf"/>
</dbReference>
<evidence type="ECO:0000259" key="5">
    <source>
        <dbReference type="PROSITE" id="PS50102"/>
    </source>
</evidence>
<accession>A0AAF0F958</accession>
<dbReference type="InterPro" id="IPR009057">
    <property type="entry name" value="Homeodomain-like_sf"/>
</dbReference>
<gene>
    <name evidence="7" type="ORF">MPSI1_000663</name>
</gene>
<dbReference type="InterPro" id="IPR000504">
    <property type="entry name" value="RRM_dom"/>
</dbReference>
<dbReference type="SMART" id="SM00360">
    <property type="entry name" value="RRM"/>
    <property type="match status" value="2"/>
</dbReference>
<dbReference type="Gene3D" id="1.10.246.220">
    <property type="match status" value="1"/>
</dbReference>
<feature type="domain" description="RRM" evidence="5">
    <location>
        <begin position="104"/>
        <end position="177"/>
    </location>
</feature>
<evidence type="ECO:0000259" key="6">
    <source>
        <dbReference type="PROSITE" id="PS51294"/>
    </source>
</evidence>
<dbReference type="PANTHER" id="PTHR23189">
    <property type="entry name" value="RNA RECOGNITION MOTIF-CONTAINING"/>
    <property type="match status" value="1"/>
</dbReference>
<name>A0AAF0F958_9BASI</name>
<reference evidence="7" key="1">
    <citation type="submission" date="2023-02" db="EMBL/GenBank/DDBJ databases">
        <title>Mating type loci evolution in Malassezia.</title>
        <authorList>
            <person name="Coelho M.A."/>
        </authorList>
    </citation>
    <scope>NUCLEOTIDE SEQUENCE</scope>
    <source>
        <strain evidence="7">CBS 14136</strain>
    </source>
</reference>
<evidence type="ECO:0000256" key="2">
    <source>
        <dbReference type="PROSITE-ProRule" id="PRU00176"/>
    </source>
</evidence>
<feature type="region of interest" description="Disordered" evidence="3">
    <location>
        <begin position="1"/>
        <end position="49"/>
    </location>
</feature>
<feature type="domain" description="Myb-like" evidence="4">
    <location>
        <begin position="367"/>
        <end position="424"/>
    </location>
</feature>
<dbReference type="PROSITE" id="PS51294">
    <property type="entry name" value="HTH_MYB"/>
    <property type="match status" value="2"/>
</dbReference>
<feature type="compositionally biased region" description="Polar residues" evidence="3">
    <location>
        <begin position="832"/>
        <end position="842"/>
    </location>
</feature>
<dbReference type="SUPFAM" id="SSF54928">
    <property type="entry name" value="RNA-binding domain, RBD"/>
    <property type="match status" value="1"/>
</dbReference>
<dbReference type="SUPFAM" id="SSF46689">
    <property type="entry name" value="Homeodomain-like"/>
    <property type="match status" value="2"/>
</dbReference>
<protein>
    <submittedName>
        <fullName evidence="7">Uncharacterized protein</fullName>
    </submittedName>
</protein>
<feature type="compositionally biased region" description="Low complexity" evidence="3">
    <location>
        <begin position="34"/>
        <end position="44"/>
    </location>
</feature>
<dbReference type="InterPro" id="IPR001005">
    <property type="entry name" value="SANT/Myb"/>
</dbReference>
<dbReference type="Pfam" id="PF00076">
    <property type="entry name" value="RRM_1"/>
    <property type="match status" value="2"/>
</dbReference>
<organism evidence="7 8">
    <name type="scientific">Malassezia psittaci</name>
    <dbReference type="NCBI Taxonomy" id="1821823"/>
    <lineage>
        <taxon>Eukaryota</taxon>
        <taxon>Fungi</taxon>
        <taxon>Dikarya</taxon>
        <taxon>Basidiomycota</taxon>
        <taxon>Ustilaginomycotina</taxon>
        <taxon>Malasseziomycetes</taxon>
        <taxon>Malasseziales</taxon>
        <taxon>Malasseziaceae</taxon>
        <taxon>Malassezia</taxon>
    </lineage>
</organism>
<feature type="compositionally biased region" description="Polar residues" evidence="3">
    <location>
        <begin position="662"/>
        <end position="687"/>
    </location>
</feature>
<dbReference type="SMART" id="SM00717">
    <property type="entry name" value="SANT"/>
    <property type="match status" value="2"/>
</dbReference>
<feature type="domain" description="HTH myb-type" evidence="6">
    <location>
        <begin position="372"/>
        <end position="428"/>
    </location>
</feature>
<feature type="domain" description="RRM" evidence="5">
    <location>
        <begin position="195"/>
        <end position="268"/>
    </location>
</feature>
<feature type="region of interest" description="Disordered" evidence="3">
    <location>
        <begin position="832"/>
        <end position="866"/>
    </location>
</feature>
<dbReference type="Pfam" id="PF13921">
    <property type="entry name" value="Myb_DNA-bind_6"/>
    <property type="match status" value="1"/>
</dbReference>
<feature type="region of interest" description="Disordered" evidence="3">
    <location>
        <begin position="643"/>
        <end position="687"/>
    </location>
</feature>